<evidence type="ECO:0000313" key="3">
    <source>
        <dbReference type="Proteomes" id="UP000248961"/>
    </source>
</evidence>
<organism evidence="2 3">
    <name type="scientific">Aspergillus homomorphus (strain CBS 101889)</name>
    <dbReference type="NCBI Taxonomy" id="1450537"/>
    <lineage>
        <taxon>Eukaryota</taxon>
        <taxon>Fungi</taxon>
        <taxon>Dikarya</taxon>
        <taxon>Ascomycota</taxon>
        <taxon>Pezizomycotina</taxon>
        <taxon>Eurotiomycetes</taxon>
        <taxon>Eurotiomycetidae</taxon>
        <taxon>Eurotiales</taxon>
        <taxon>Aspergillaceae</taxon>
        <taxon>Aspergillus</taxon>
        <taxon>Aspergillus subgen. Circumdati</taxon>
    </lineage>
</organism>
<accession>A0A395HST3</accession>
<evidence type="ECO:0000313" key="2">
    <source>
        <dbReference type="EMBL" id="RAL11001.1"/>
    </source>
</evidence>
<dbReference type="VEuPathDB" id="FungiDB:BO97DRAFT_109932"/>
<dbReference type="GeneID" id="37194185"/>
<sequence>MVRARIALALLFLMHATASMASHPLPFLMPVFSHSTDPAETVPHGTMEQAQQALLRKDYPANLFVVTIASLPCSWCISYTTRFLSLAHICRCMGRLCEQSSICRKVSPGWPTIIISPCFELSPPMDR</sequence>
<dbReference type="AlphaFoldDB" id="A0A395HST3"/>
<evidence type="ECO:0000256" key="1">
    <source>
        <dbReference type="SAM" id="SignalP"/>
    </source>
</evidence>
<evidence type="ECO:0008006" key="4">
    <source>
        <dbReference type="Google" id="ProtNLM"/>
    </source>
</evidence>
<reference evidence="2 3" key="1">
    <citation type="submission" date="2018-02" db="EMBL/GenBank/DDBJ databases">
        <title>The genomes of Aspergillus section Nigri reveals drivers in fungal speciation.</title>
        <authorList>
            <consortium name="DOE Joint Genome Institute"/>
            <person name="Vesth T.C."/>
            <person name="Nybo J."/>
            <person name="Theobald S."/>
            <person name="Brandl J."/>
            <person name="Frisvad J.C."/>
            <person name="Nielsen K.F."/>
            <person name="Lyhne E.K."/>
            <person name="Kogle M.E."/>
            <person name="Kuo A."/>
            <person name="Riley R."/>
            <person name="Clum A."/>
            <person name="Nolan M."/>
            <person name="Lipzen A."/>
            <person name="Salamov A."/>
            <person name="Henrissat B."/>
            <person name="Wiebenga A."/>
            <person name="De vries R.P."/>
            <person name="Grigoriev I.V."/>
            <person name="Mortensen U.H."/>
            <person name="Andersen M.R."/>
            <person name="Baker S.E."/>
        </authorList>
    </citation>
    <scope>NUCLEOTIDE SEQUENCE [LARGE SCALE GENOMIC DNA]</scope>
    <source>
        <strain evidence="2 3">CBS 101889</strain>
    </source>
</reference>
<feature type="signal peptide" evidence="1">
    <location>
        <begin position="1"/>
        <end position="21"/>
    </location>
</feature>
<dbReference type="Proteomes" id="UP000248961">
    <property type="component" value="Unassembled WGS sequence"/>
</dbReference>
<protein>
    <recommendedName>
        <fullName evidence="4">Thioredoxin domain-containing protein</fullName>
    </recommendedName>
</protein>
<gene>
    <name evidence="2" type="ORF">BO97DRAFT_109932</name>
</gene>
<keyword evidence="3" id="KW-1185">Reference proteome</keyword>
<dbReference type="RefSeq" id="XP_025550155.1">
    <property type="nucleotide sequence ID" value="XM_025689896.1"/>
</dbReference>
<dbReference type="EMBL" id="KZ824291">
    <property type="protein sequence ID" value="RAL11001.1"/>
    <property type="molecule type" value="Genomic_DNA"/>
</dbReference>
<proteinExistence type="predicted"/>
<name>A0A395HST3_ASPHC</name>
<keyword evidence="1" id="KW-0732">Signal</keyword>
<feature type="chain" id="PRO_5017202095" description="Thioredoxin domain-containing protein" evidence="1">
    <location>
        <begin position="22"/>
        <end position="127"/>
    </location>
</feature>